<comment type="caution">
    <text evidence="1">The sequence shown here is derived from an EMBL/GenBank/DDBJ whole genome shotgun (WGS) entry which is preliminary data.</text>
</comment>
<evidence type="ECO:0000313" key="1">
    <source>
        <dbReference type="EMBL" id="NES10159.1"/>
    </source>
</evidence>
<protein>
    <recommendedName>
        <fullName evidence="3">DUF3077 domain-containing protein</fullName>
    </recommendedName>
</protein>
<sequence length="52" mass="5437">MHASVLLSVVEATASDAADHLSLNDKALVLSIAQHAEMARALVNAVLEGRAR</sequence>
<dbReference type="AlphaFoldDB" id="A0A6I5RR58"/>
<organism evidence="1 2">
    <name type="scientific">Pseudomonas laurentiana</name>
    <dbReference type="NCBI Taxonomy" id="2364649"/>
    <lineage>
        <taxon>Bacteria</taxon>
        <taxon>Pseudomonadati</taxon>
        <taxon>Pseudomonadota</taxon>
        <taxon>Gammaproteobacteria</taxon>
        <taxon>Pseudomonadales</taxon>
        <taxon>Pseudomonadaceae</taxon>
        <taxon>Pseudomonas</taxon>
    </lineage>
</organism>
<name>A0A6I5RR58_9PSED</name>
<dbReference type="EMBL" id="JAAHBT010000104">
    <property type="protein sequence ID" value="NES10159.1"/>
    <property type="molecule type" value="Genomic_DNA"/>
</dbReference>
<evidence type="ECO:0008006" key="3">
    <source>
        <dbReference type="Google" id="ProtNLM"/>
    </source>
</evidence>
<evidence type="ECO:0000313" key="2">
    <source>
        <dbReference type="Proteomes" id="UP000471751"/>
    </source>
</evidence>
<keyword evidence="2" id="KW-1185">Reference proteome</keyword>
<gene>
    <name evidence="1" type="ORF">G3O07_11065</name>
</gene>
<accession>A0A6I5RR58</accession>
<reference evidence="1 2" key="1">
    <citation type="submission" date="2020-02" db="EMBL/GenBank/DDBJ databases">
        <title>Broccoli isolated Pseudomonas sp.</title>
        <authorList>
            <person name="Fujikawa T."/>
            <person name="Sawada H."/>
        </authorList>
    </citation>
    <scope>NUCLEOTIDE SEQUENCE [LARGE SCALE GENOMIC DNA]</scope>
    <source>
        <strain evidence="1 2">JCM 32154</strain>
    </source>
</reference>
<dbReference type="Proteomes" id="UP000471751">
    <property type="component" value="Unassembled WGS sequence"/>
</dbReference>
<dbReference type="Pfam" id="PF19619">
    <property type="entry name" value="DUF6124"/>
    <property type="match status" value="1"/>
</dbReference>
<proteinExistence type="predicted"/>